<organism evidence="1 2">
    <name type="scientific">Trifolium pratense</name>
    <name type="common">Red clover</name>
    <dbReference type="NCBI Taxonomy" id="57577"/>
    <lineage>
        <taxon>Eukaryota</taxon>
        <taxon>Viridiplantae</taxon>
        <taxon>Streptophyta</taxon>
        <taxon>Embryophyta</taxon>
        <taxon>Tracheophyta</taxon>
        <taxon>Spermatophyta</taxon>
        <taxon>Magnoliopsida</taxon>
        <taxon>eudicotyledons</taxon>
        <taxon>Gunneridae</taxon>
        <taxon>Pentapetalae</taxon>
        <taxon>rosids</taxon>
        <taxon>fabids</taxon>
        <taxon>Fabales</taxon>
        <taxon>Fabaceae</taxon>
        <taxon>Papilionoideae</taxon>
        <taxon>50 kb inversion clade</taxon>
        <taxon>NPAAA clade</taxon>
        <taxon>Hologalegina</taxon>
        <taxon>IRL clade</taxon>
        <taxon>Trifolieae</taxon>
        <taxon>Trifolium</taxon>
    </lineage>
</organism>
<proteinExistence type="predicted"/>
<comment type="caution">
    <text evidence="1">The sequence shown here is derived from an EMBL/GenBank/DDBJ whole genome shotgun (WGS) entry which is preliminary data.</text>
</comment>
<keyword evidence="2" id="KW-1185">Reference proteome</keyword>
<dbReference type="EMBL" id="CASHSV030000206">
    <property type="protein sequence ID" value="CAJ2656146.1"/>
    <property type="molecule type" value="Genomic_DNA"/>
</dbReference>
<accession>A0ACB0KII4</accession>
<dbReference type="Proteomes" id="UP001177021">
    <property type="component" value="Unassembled WGS sequence"/>
</dbReference>
<gene>
    <name evidence="1" type="ORF">MILVUS5_LOCUS22956</name>
</gene>
<evidence type="ECO:0000313" key="1">
    <source>
        <dbReference type="EMBL" id="CAJ2656146.1"/>
    </source>
</evidence>
<sequence length="173" mass="19072">MSGVSDSSHLALRKDHDSVEKDFAKLKDLVGEEEHNTDDSVPKVENENDFSKLKDSVGEEDNTDSNPKDSAGEEDNTDSDPEALSPPKPMKELVPTFPCLADLTREEYDDMFPCLADVYPAHEQWADSESSGEDPNTDSDPKVENEKDFAKSKDSVGEEHNTDSNPKATIPIS</sequence>
<name>A0ACB0KII4_TRIPR</name>
<reference evidence="1" key="1">
    <citation type="submission" date="2023-10" db="EMBL/GenBank/DDBJ databases">
        <authorList>
            <person name="Rodriguez Cubillos JULIANA M."/>
            <person name="De Vega J."/>
        </authorList>
    </citation>
    <scope>NUCLEOTIDE SEQUENCE</scope>
</reference>
<evidence type="ECO:0000313" key="2">
    <source>
        <dbReference type="Proteomes" id="UP001177021"/>
    </source>
</evidence>
<protein>
    <submittedName>
        <fullName evidence="1">Uncharacterized protein</fullName>
    </submittedName>
</protein>